<evidence type="ECO:0000313" key="2">
    <source>
        <dbReference type="Proteomes" id="UP000593560"/>
    </source>
</evidence>
<comment type="caution">
    <text evidence="1">The sequence shown here is derived from an EMBL/GenBank/DDBJ whole genome shotgun (WGS) entry which is preliminary data.</text>
</comment>
<dbReference type="Gene3D" id="2.40.70.10">
    <property type="entry name" value="Acid Proteases"/>
    <property type="match status" value="1"/>
</dbReference>
<sequence>MGSNPRDKGKRIKCFICQRPHMVLKCLKKLMISTIEKKDEPKEVKPVEKKTSRVNSMVLFRKNKDGEEGLMFVDINIAGPKWSALVDMGASNLFISKKVENKLGLSIGKSNKKIK</sequence>
<organism evidence="1 2">
    <name type="scientific">Gossypium harknessii</name>
    <dbReference type="NCBI Taxonomy" id="34285"/>
    <lineage>
        <taxon>Eukaryota</taxon>
        <taxon>Viridiplantae</taxon>
        <taxon>Streptophyta</taxon>
        <taxon>Embryophyta</taxon>
        <taxon>Tracheophyta</taxon>
        <taxon>Spermatophyta</taxon>
        <taxon>Magnoliopsida</taxon>
        <taxon>eudicotyledons</taxon>
        <taxon>Gunneridae</taxon>
        <taxon>Pentapetalae</taxon>
        <taxon>rosids</taxon>
        <taxon>malvids</taxon>
        <taxon>Malvales</taxon>
        <taxon>Malvaceae</taxon>
        <taxon>Malvoideae</taxon>
        <taxon>Gossypium</taxon>
    </lineage>
</organism>
<dbReference type="Proteomes" id="UP000593560">
    <property type="component" value="Unassembled WGS sequence"/>
</dbReference>
<dbReference type="EMBL" id="JABFAD010000006">
    <property type="protein sequence ID" value="MBA0800486.1"/>
    <property type="molecule type" value="Genomic_DNA"/>
</dbReference>
<gene>
    <name evidence="1" type="ORF">Gohar_010915</name>
</gene>
<name>A0A7J9GSD4_9ROSI</name>
<evidence type="ECO:0000313" key="1">
    <source>
        <dbReference type="EMBL" id="MBA0800486.1"/>
    </source>
</evidence>
<dbReference type="InterPro" id="IPR021109">
    <property type="entry name" value="Peptidase_aspartic_dom_sf"/>
</dbReference>
<reference evidence="1 2" key="1">
    <citation type="journal article" date="2019" name="Genome Biol. Evol.">
        <title>Insights into the evolution of the New World diploid cottons (Gossypium, subgenus Houzingenia) based on genome sequencing.</title>
        <authorList>
            <person name="Grover C.E."/>
            <person name="Arick M.A. 2nd"/>
            <person name="Thrash A."/>
            <person name="Conover J.L."/>
            <person name="Sanders W.S."/>
            <person name="Peterson D.G."/>
            <person name="Frelichowski J.E."/>
            <person name="Scheffler J.A."/>
            <person name="Scheffler B.E."/>
            <person name="Wendel J.F."/>
        </authorList>
    </citation>
    <scope>NUCLEOTIDE SEQUENCE [LARGE SCALE GENOMIC DNA]</scope>
    <source>
        <strain evidence="1">0</strain>
        <tissue evidence="1">Leaf</tissue>
    </source>
</reference>
<evidence type="ECO:0008006" key="3">
    <source>
        <dbReference type="Google" id="ProtNLM"/>
    </source>
</evidence>
<dbReference type="AlphaFoldDB" id="A0A7J9GSD4"/>
<feature type="non-terminal residue" evidence="1">
    <location>
        <position position="115"/>
    </location>
</feature>
<protein>
    <recommendedName>
        <fullName evidence="3">Aspartic peptidase DDI1-type domain-containing protein</fullName>
    </recommendedName>
</protein>
<keyword evidence="2" id="KW-1185">Reference proteome</keyword>
<accession>A0A7J9GSD4</accession>
<proteinExistence type="predicted"/>